<dbReference type="OrthoDB" id="411584at2759"/>
<dbReference type="GO" id="GO:0016226">
    <property type="term" value="P:iron-sulfur cluster assembly"/>
    <property type="evidence" value="ECO:0007669"/>
    <property type="project" value="TreeGrafter"/>
</dbReference>
<dbReference type="EMBL" id="CAJVPV010000395">
    <property type="protein sequence ID" value="CAG8454878.1"/>
    <property type="molecule type" value="Genomic_DNA"/>
</dbReference>
<dbReference type="PIRSF" id="PIRSF003113">
    <property type="entry name" value="BolA"/>
    <property type="match status" value="1"/>
</dbReference>
<accession>A0A9N8VJA1</accession>
<comment type="similarity">
    <text evidence="1">Belongs to the BolA/IbaG family.</text>
</comment>
<gene>
    <name evidence="2" type="ORF">AMORRO_LOCUS1095</name>
</gene>
<dbReference type="InterPro" id="IPR002634">
    <property type="entry name" value="BolA"/>
</dbReference>
<organism evidence="2 3">
    <name type="scientific">Acaulospora morrowiae</name>
    <dbReference type="NCBI Taxonomy" id="94023"/>
    <lineage>
        <taxon>Eukaryota</taxon>
        <taxon>Fungi</taxon>
        <taxon>Fungi incertae sedis</taxon>
        <taxon>Mucoromycota</taxon>
        <taxon>Glomeromycotina</taxon>
        <taxon>Glomeromycetes</taxon>
        <taxon>Diversisporales</taxon>
        <taxon>Acaulosporaceae</taxon>
        <taxon>Acaulospora</taxon>
    </lineage>
</organism>
<dbReference type="Gene3D" id="3.30.300.90">
    <property type="entry name" value="BolA-like"/>
    <property type="match status" value="1"/>
</dbReference>
<evidence type="ECO:0000313" key="3">
    <source>
        <dbReference type="Proteomes" id="UP000789342"/>
    </source>
</evidence>
<evidence type="ECO:0000256" key="1">
    <source>
        <dbReference type="RuleBase" id="RU003860"/>
    </source>
</evidence>
<keyword evidence="3" id="KW-1185">Reference proteome</keyword>
<dbReference type="SUPFAM" id="SSF82657">
    <property type="entry name" value="BolA-like"/>
    <property type="match status" value="1"/>
</dbReference>
<name>A0A9N8VJA1_9GLOM</name>
<protein>
    <submittedName>
        <fullName evidence="2">15991_t:CDS:1</fullName>
    </submittedName>
</protein>
<dbReference type="PANTHER" id="PTHR46230:SF7">
    <property type="entry name" value="BOLA-LIKE PROTEIN 1"/>
    <property type="match status" value="1"/>
</dbReference>
<sequence>MEQGPLTQSLQPTTLEIVNESSLHANHYEMKDVDSRETHFRVSVVSENFEGKSLLQRHQIIYKLLDEELKAGLHALSIKAKTPKEMGQ</sequence>
<dbReference type="PANTHER" id="PTHR46230">
    <property type="match status" value="1"/>
</dbReference>
<evidence type="ECO:0000313" key="2">
    <source>
        <dbReference type="EMBL" id="CAG8454878.1"/>
    </source>
</evidence>
<dbReference type="InterPro" id="IPR036065">
    <property type="entry name" value="BolA-like_sf"/>
</dbReference>
<dbReference type="AlphaFoldDB" id="A0A9N8VJA1"/>
<reference evidence="2" key="1">
    <citation type="submission" date="2021-06" db="EMBL/GenBank/DDBJ databases">
        <authorList>
            <person name="Kallberg Y."/>
            <person name="Tangrot J."/>
            <person name="Rosling A."/>
        </authorList>
    </citation>
    <scope>NUCLEOTIDE SEQUENCE</scope>
    <source>
        <strain evidence="2">CL551</strain>
    </source>
</reference>
<proteinExistence type="inferred from homology"/>
<comment type="caution">
    <text evidence="2">The sequence shown here is derived from an EMBL/GenBank/DDBJ whole genome shotgun (WGS) entry which is preliminary data.</text>
</comment>
<dbReference type="Proteomes" id="UP000789342">
    <property type="component" value="Unassembled WGS sequence"/>
</dbReference>
<dbReference type="Pfam" id="PF01722">
    <property type="entry name" value="BolA"/>
    <property type="match status" value="1"/>
</dbReference>